<protein>
    <submittedName>
        <fullName evidence="1">Uncharacterized protein</fullName>
    </submittedName>
</protein>
<reference evidence="1" key="1">
    <citation type="submission" date="2020-05" db="EMBL/GenBank/DDBJ databases">
        <title>Large-scale comparative analyses of tick genomes elucidate their genetic diversity and vector capacities.</title>
        <authorList>
            <person name="Jia N."/>
            <person name="Wang J."/>
            <person name="Shi W."/>
            <person name="Du L."/>
            <person name="Sun Y."/>
            <person name="Zhan W."/>
            <person name="Jiang J."/>
            <person name="Wang Q."/>
            <person name="Zhang B."/>
            <person name="Ji P."/>
            <person name="Sakyi L.B."/>
            <person name="Cui X."/>
            <person name="Yuan T."/>
            <person name="Jiang B."/>
            <person name="Yang W."/>
            <person name="Lam T.T.-Y."/>
            <person name="Chang Q."/>
            <person name="Ding S."/>
            <person name="Wang X."/>
            <person name="Zhu J."/>
            <person name="Ruan X."/>
            <person name="Zhao L."/>
            <person name="Wei J."/>
            <person name="Que T."/>
            <person name="Du C."/>
            <person name="Cheng J."/>
            <person name="Dai P."/>
            <person name="Han X."/>
            <person name="Huang E."/>
            <person name="Gao Y."/>
            <person name="Liu J."/>
            <person name="Shao H."/>
            <person name="Ye R."/>
            <person name="Li L."/>
            <person name="Wei W."/>
            <person name="Wang X."/>
            <person name="Wang C."/>
            <person name="Yang T."/>
            <person name="Huo Q."/>
            <person name="Li W."/>
            <person name="Guo W."/>
            <person name="Chen H."/>
            <person name="Zhou L."/>
            <person name="Ni X."/>
            <person name="Tian J."/>
            <person name="Zhou Y."/>
            <person name="Sheng Y."/>
            <person name="Liu T."/>
            <person name="Pan Y."/>
            <person name="Xia L."/>
            <person name="Li J."/>
            <person name="Zhao F."/>
            <person name="Cao W."/>
        </authorList>
    </citation>
    <scope>NUCLEOTIDE SEQUENCE</scope>
    <source>
        <strain evidence="1">Hyas-2018</strain>
    </source>
</reference>
<evidence type="ECO:0000313" key="2">
    <source>
        <dbReference type="Proteomes" id="UP000821845"/>
    </source>
</evidence>
<gene>
    <name evidence="1" type="ORF">HPB50_001933</name>
</gene>
<keyword evidence="2" id="KW-1185">Reference proteome</keyword>
<dbReference type="Proteomes" id="UP000821845">
    <property type="component" value="Chromosome 1"/>
</dbReference>
<proteinExistence type="predicted"/>
<sequence length="117" mass="13708">MWERAIPRADRALQENSAVCEKHFDARFIMREFVHIVGGQEVGIPRDVPTLRDDAVPTVFPNLPKYIFKRLPQERKRRAAASVDGVPARKRCKNSTADGRHPDYKRCRHRKCWRRPC</sequence>
<dbReference type="EMBL" id="CM023481">
    <property type="protein sequence ID" value="KAH6944117.1"/>
    <property type="molecule type" value="Genomic_DNA"/>
</dbReference>
<evidence type="ECO:0000313" key="1">
    <source>
        <dbReference type="EMBL" id="KAH6944117.1"/>
    </source>
</evidence>
<comment type="caution">
    <text evidence="1">The sequence shown here is derived from an EMBL/GenBank/DDBJ whole genome shotgun (WGS) entry which is preliminary data.</text>
</comment>
<accession>A0ACB7T9F0</accession>
<name>A0ACB7T9F0_HYAAI</name>
<organism evidence="1 2">
    <name type="scientific">Hyalomma asiaticum</name>
    <name type="common">Tick</name>
    <dbReference type="NCBI Taxonomy" id="266040"/>
    <lineage>
        <taxon>Eukaryota</taxon>
        <taxon>Metazoa</taxon>
        <taxon>Ecdysozoa</taxon>
        <taxon>Arthropoda</taxon>
        <taxon>Chelicerata</taxon>
        <taxon>Arachnida</taxon>
        <taxon>Acari</taxon>
        <taxon>Parasitiformes</taxon>
        <taxon>Ixodida</taxon>
        <taxon>Ixodoidea</taxon>
        <taxon>Ixodidae</taxon>
        <taxon>Hyalomminae</taxon>
        <taxon>Hyalomma</taxon>
    </lineage>
</organism>